<evidence type="ECO:0000313" key="3">
    <source>
        <dbReference type="Proteomes" id="UP000003900"/>
    </source>
</evidence>
<gene>
    <name evidence="2" type="ORF">PDENDC454_09330</name>
</gene>
<dbReference type="OrthoDB" id="2651437at2"/>
<dbReference type="STRING" id="1131935.PDENDC454_09330"/>
<keyword evidence="3" id="KW-1185">Reference proteome</keyword>
<comment type="caution">
    <text evidence="2">The sequence shown here is derived from an EMBL/GenBank/DDBJ whole genome shotgun (WGS) entry which is preliminary data.</text>
</comment>
<dbReference type="RefSeq" id="WP_006676377.1">
    <property type="nucleotide sequence ID" value="NZ_AHKH01000018.1"/>
</dbReference>
<keyword evidence="1" id="KW-0812">Transmembrane</keyword>
<dbReference type="PATRIC" id="fig|1131935.3.peg.1915"/>
<organism evidence="2 3">
    <name type="scientific">Paenibacillus dendritiformis C454</name>
    <dbReference type="NCBI Taxonomy" id="1131935"/>
    <lineage>
        <taxon>Bacteria</taxon>
        <taxon>Bacillati</taxon>
        <taxon>Bacillota</taxon>
        <taxon>Bacilli</taxon>
        <taxon>Bacillales</taxon>
        <taxon>Paenibacillaceae</taxon>
        <taxon>Paenibacillus</taxon>
    </lineage>
</organism>
<dbReference type="Proteomes" id="UP000003900">
    <property type="component" value="Unassembled WGS sequence"/>
</dbReference>
<reference evidence="2 3" key="1">
    <citation type="journal article" date="2012" name="J. Bacteriol.">
        <title>Genome Sequence of the Pattern-Forming Social Bacterium Paenibacillus dendritiformis C454 Chiral Morphotype.</title>
        <authorList>
            <person name="Sirota-Madi A."/>
            <person name="Olender T."/>
            <person name="Helman Y."/>
            <person name="Brainis I."/>
            <person name="Finkelshtein A."/>
            <person name="Roth D."/>
            <person name="Hagai E."/>
            <person name="Leshkowitz D."/>
            <person name="Brodsky L."/>
            <person name="Galatenko V."/>
            <person name="Nikolaev V."/>
            <person name="Gutnick D.L."/>
            <person name="Lancet D."/>
            <person name="Ben-Jacob E."/>
        </authorList>
    </citation>
    <scope>NUCLEOTIDE SEQUENCE [LARGE SCALE GENOMIC DNA]</scope>
    <source>
        <strain evidence="2 3">C454</strain>
    </source>
</reference>
<accession>H3SEB5</accession>
<keyword evidence="1" id="KW-1133">Transmembrane helix</keyword>
<feature type="transmembrane region" description="Helical" evidence="1">
    <location>
        <begin position="48"/>
        <end position="72"/>
    </location>
</feature>
<dbReference type="AlphaFoldDB" id="H3SEB5"/>
<proteinExistence type="predicted"/>
<evidence type="ECO:0000313" key="2">
    <source>
        <dbReference type="EMBL" id="EHQ62626.1"/>
    </source>
</evidence>
<evidence type="ECO:0000256" key="1">
    <source>
        <dbReference type="SAM" id="Phobius"/>
    </source>
</evidence>
<sequence>MEYRDEVIEKMLENLTEVPVPAELSRRITERIDKTVRRRARTKVMRRSIGAVAAGVLLFSGSIMLLPSFAAYAKQIPGLEAAVRWLEGAGDFIGIRNAKEHGYIPAPSYRTMWGEREVSVDNLYLEDDRLFVTITIKGADIAEAKRSGRLGNQLEDYVATLPDLDKEHFWDDSTSTTTYPVDKTEEMSKRGQQSDDVVTWTYDKPLSPEFVQQLKQSSQQLTVRLTKVRRNEEYKVIDSESEDIQVPLGIENIKPTRVVNLEQAGTVDGPTVQQFLLKDMTISPTRMILDVRTRIAGGGKANLHPGEDWDNVVRENLILRDETGKVYPIRQSGNLREMVNGVSRSRWEFVPSVYFENKPKQMTLELQRFYVTDAKATSAFRVRPDEKFPKKVQYEGKDITILGAEYDGKGVLHLKVQPDEAGNNPWRSAFLTYEPYYLKLQDTDLNETWKQNGLNLNTPDASAIPLTGSQLADQYEDVPGRTFSPELGIIFDNVNRWEQSPEKPKEYDIAIMAPELDEYEISIRRYNAPVEMNQKIEFTIPPLAEEHERVGSLTEPKYSKTVNDLDGSIWERAKQSIREAAGRDIELYGVEEYKGTAFHDVIVYSKDHKSRVALDVANGTSDISLLMSYAELPADIKRIVESDTGLSGQQLADLVTEVARERGRHEREVHTSITGPDFRVEMVGSRITSMGYEIPIDQADPKALEAAKEAALVTLGKPVPIVQASRSYAADMRDGSSSDVYRLKDEQQDFLVEIGYTSGRILSVYASGLLETGTNETEDMFSQFSDKQVFDAAAPDVKKLFGIDLAGYKVQRTTGTNYYTFTKEGSPAIEGEMNRHFKFYRFDITRNNGTIQ</sequence>
<protein>
    <recommendedName>
        <fullName evidence="4">DUF4179 domain-containing protein</fullName>
    </recommendedName>
</protein>
<dbReference type="EMBL" id="AHKH01000018">
    <property type="protein sequence ID" value="EHQ62626.1"/>
    <property type="molecule type" value="Genomic_DNA"/>
</dbReference>
<keyword evidence="1" id="KW-0472">Membrane</keyword>
<evidence type="ECO:0008006" key="4">
    <source>
        <dbReference type="Google" id="ProtNLM"/>
    </source>
</evidence>
<name>H3SEB5_9BACL</name>